<feature type="domain" description="Peptidase M10 metallopeptidase" evidence="6">
    <location>
        <begin position="153"/>
        <end position="226"/>
    </location>
</feature>
<keyword evidence="5 8" id="KW-0482">Metalloprotease</keyword>
<evidence type="ECO:0000256" key="4">
    <source>
        <dbReference type="ARBA" id="ARBA00022833"/>
    </source>
</evidence>
<dbReference type="GO" id="GO:0030574">
    <property type="term" value="P:collagen catabolic process"/>
    <property type="evidence" value="ECO:0007669"/>
    <property type="project" value="TreeGrafter"/>
</dbReference>
<dbReference type="GO" id="GO:0006508">
    <property type="term" value="P:proteolysis"/>
    <property type="evidence" value="ECO:0007669"/>
    <property type="project" value="UniProtKB-KW"/>
</dbReference>
<feature type="domain" description="FlgD/Vpr Ig-like" evidence="7">
    <location>
        <begin position="848"/>
        <end position="898"/>
    </location>
</feature>
<dbReference type="PANTHER" id="PTHR10201">
    <property type="entry name" value="MATRIX METALLOPROTEINASE"/>
    <property type="match status" value="1"/>
</dbReference>
<evidence type="ECO:0000256" key="2">
    <source>
        <dbReference type="ARBA" id="ARBA00022723"/>
    </source>
</evidence>
<dbReference type="AlphaFoldDB" id="A0A538T630"/>
<dbReference type="InterPro" id="IPR025965">
    <property type="entry name" value="FlgD/Vpr_Ig-like"/>
</dbReference>
<dbReference type="GO" id="GO:0004222">
    <property type="term" value="F:metalloendopeptidase activity"/>
    <property type="evidence" value="ECO:0007669"/>
    <property type="project" value="InterPro"/>
</dbReference>
<sequence length="911" mass="96663">MKSHRIRIALTALGAFALALTLVSPASAFIRLTRQGTTGIVQAHWLDSKIPILTVIDPTNNDIPPATALSVIQTAAQSWNDVNTCYGVLNAVGYDPALGHKTPALDGTDGQNSIFFDRTGANFPPGTSIIEFVRSIIDLTDGHTLDADMVANDRDFYWSTTSPNLTPAPPGQISVDLQSVVTHEYGHVLGLDHTSVANCTMIPFIIGDTRQRSLELDDRTGASVIYPESAARGLSPGAVDFAATTGTVTGTVVSGFNGSAVFGAHVEAFNLADPSPASEISAISGELTVRSGHGDFKIYGLPPGTYAIAIIPLDGVHTIAADPNIGGIFNGIDINFEPEFWNGAGESGNGFNDHANDFTPVSVVAAANSGGVDFITNTFPGRVEIAQYGQFENFVTFRNGGYLVKRFDLPFTPPFNVNKISFPTFTFDGAPATFPSVRLCALNTATGGPDLNNPLLQINNFAGSPNGANDIPVNITINDPDKVLFWAIQFPNTGPTFPNNFPFIRMDFTNLERGLFANDMNLNSAGAGGTVVDRNLAISLTAQMGAPEQTPIVAVPNLGTNQTANAYEFKFANPPDLRADGFSLPAGSTNHVNLVRRLPSGLLGLEGTTTTSGKISRATNDTTNVFPGGPQLWFVQAVDNPGNKSLTSNTTITKFGEDLDEPNGKRAADQATVLPIPTSNRPESYAPAGDQDYYVVTARPGDQLIATANSTGQDTRNDQDLVMFLMETNGDVIAFDDDSNGNLNPRIAVTVPFKKDQSKKNPSPRKLFLLVTDIQGSDLIPNGTPQVRVPSTYNLSANVTTPAALASRAGDIVGEGGFAFKNTGPNPANPLAKMIYVLPRSGGSSYGVKLRIYDVNGRLVRTLVDRDQPAGPHVAVWNGTDDAGRGVASGHYYARIDAGQFTEKVGVTILK</sequence>
<comment type="caution">
    <text evidence="8">The sequence shown here is derived from an EMBL/GenBank/DDBJ whole genome shotgun (WGS) entry which is preliminary data.</text>
</comment>
<dbReference type="SUPFAM" id="SSF55486">
    <property type="entry name" value="Metalloproteases ('zincins'), catalytic domain"/>
    <property type="match status" value="1"/>
</dbReference>
<keyword evidence="4" id="KW-0862">Zinc</keyword>
<keyword evidence="3" id="KW-0378">Hydrolase</keyword>
<protein>
    <submittedName>
        <fullName evidence="8">Matrixin family metalloprotease</fullName>
    </submittedName>
</protein>
<gene>
    <name evidence="8" type="ORF">E6K75_04615</name>
</gene>
<dbReference type="PRINTS" id="PR00138">
    <property type="entry name" value="MATRIXIN"/>
</dbReference>
<dbReference type="Pfam" id="PF13860">
    <property type="entry name" value="FlgD_ig"/>
    <property type="match status" value="1"/>
</dbReference>
<dbReference type="Gene3D" id="2.60.120.380">
    <property type="match status" value="1"/>
</dbReference>
<dbReference type="EMBL" id="VBOV01000109">
    <property type="protein sequence ID" value="TMQ59090.1"/>
    <property type="molecule type" value="Genomic_DNA"/>
</dbReference>
<dbReference type="InterPro" id="IPR013784">
    <property type="entry name" value="Carb-bd-like_fold"/>
</dbReference>
<evidence type="ECO:0000256" key="3">
    <source>
        <dbReference type="ARBA" id="ARBA00022801"/>
    </source>
</evidence>
<name>A0A538T630_UNCEI</name>
<dbReference type="GO" id="GO:0030198">
    <property type="term" value="P:extracellular matrix organization"/>
    <property type="evidence" value="ECO:0007669"/>
    <property type="project" value="TreeGrafter"/>
</dbReference>
<keyword evidence="1 8" id="KW-0645">Protease</keyword>
<evidence type="ECO:0000259" key="6">
    <source>
        <dbReference type="Pfam" id="PF00413"/>
    </source>
</evidence>
<dbReference type="PANTHER" id="PTHR10201:SF323">
    <property type="entry name" value="MATRIX METALLOPROTEINASE-21"/>
    <property type="match status" value="1"/>
</dbReference>
<dbReference type="InterPro" id="IPR024079">
    <property type="entry name" value="MetalloPept_cat_dom_sf"/>
</dbReference>
<organism evidence="8 9">
    <name type="scientific">Eiseniibacteriota bacterium</name>
    <dbReference type="NCBI Taxonomy" id="2212470"/>
    <lineage>
        <taxon>Bacteria</taxon>
        <taxon>Candidatus Eiseniibacteriota</taxon>
    </lineage>
</organism>
<dbReference type="GO" id="GO:0030246">
    <property type="term" value="F:carbohydrate binding"/>
    <property type="evidence" value="ECO:0007669"/>
    <property type="project" value="InterPro"/>
</dbReference>
<dbReference type="InterPro" id="IPR021190">
    <property type="entry name" value="Pept_M10A"/>
</dbReference>
<dbReference type="Gene3D" id="2.60.40.4070">
    <property type="match status" value="1"/>
</dbReference>
<proteinExistence type="predicted"/>
<dbReference type="Gene3D" id="3.40.390.10">
    <property type="entry name" value="Collagenase (Catalytic Domain)"/>
    <property type="match status" value="1"/>
</dbReference>
<evidence type="ECO:0000256" key="5">
    <source>
        <dbReference type="ARBA" id="ARBA00023049"/>
    </source>
</evidence>
<evidence type="ECO:0000256" key="1">
    <source>
        <dbReference type="ARBA" id="ARBA00022670"/>
    </source>
</evidence>
<dbReference type="GO" id="GO:0008270">
    <property type="term" value="F:zinc ion binding"/>
    <property type="evidence" value="ECO:0007669"/>
    <property type="project" value="InterPro"/>
</dbReference>
<keyword evidence="2" id="KW-0479">Metal-binding</keyword>
<accession>A0A538T630</accession>
<dbReference type="GO" id="GO:0031012">
    <property type="term" value="C:extracellular matrix"/>
    <property type="evidence" value="ECO:0007669"/>
    <property type="project" value="InterPro"/>
</dbReference>
<dbReference type="Proteomes" id="UP000320913">
    <property type="component" value="Unassembled WGS sequence"/>
</dbReference>
<evidence type="ECO:0000313" key="8">
    <source>
        <dbReference type="EMBL" id="TMQ59090.1"/>
    </source>
</evidence>
<evidence type="ECO:0000313" key="9">
    <source>
        <dbReference type="Proteomes" id="UP000320913"/>
    </source>
</evidence>
<dbReference type="InterPro" id="IPR001818">
    <property type="entry name" value="Pept_M10_metallopeptidase"/>
</dbReference>
<evidence type="ECO:0000259" key="7">
    <source>
        <dbReference type="Pfam" id="PF13860"/>
    </source>
</evidence>
<dbReference type="Pfam" id="PF00413">
    <property type="entry name" value="Peptidase_M10"/>
    <property type="match status" value="1"/>
</dbReference>
<dbReference type="SUPFAM" id="SSF49452">
    <property type="entry name" value="Starch-binding domain-like"/>
    <property type="match status" value="1"/>
</dbReference>
<reference evidence="8 9" key="1">
    <citation type="journal article" date="2019" name="Nat. Microbiol.">
        <title>Mediterranean grassland soil C-N compound turnover is dependent on rainfall and depth, and is mediated by genomically divergent microorganisms.</title>
        <authorList>
            <person name="Diamond S."/>
            <person name="Andeer P.F."/>
            <person name="Li Z."/>
            <person name="Crits-Christoph A."/>
            <person name="Burstein D."/>
            <person name="Anantharaman K."/>
            <person name="Lane K.R."/>
            <person name="Thomas B.C."/>
            <person name="Pan C."/>
            <person name="Northen T.R."/>
            <person name="Banfield J.F."/>
        </authorList>
    </citation>
    <scope>NUCLEOTIDE SEQUENCE [LARGE SCALE GENOMIC DNA]</scope>
    <source>
        <strain evidence="8">WS_5</strain>
    </source>
</reference>